<evidence type="ECO:0000256" key="9">
    <source>
        <dbReference type="RuleBase" id="RU003322"/>
    </source>
</evidence>
<dbReference type="FunFam" id="1.20.1270.10:FF:000001">
    <property type="entry name" value="Molecular chaperone DnaK"/>
    <property type="match status" value="1"/>
</dbReference>
<reference evidence="12 13" key="1">
    <citation type="submission" date="2016-10" db="EMBL/GenBank/DDBJ databases">
        <authorList>
            <person name="de Groot N.N."/>
        </authorList>
    </citation>
    <scope>NUCLEOTIDE SEQUENCE [LARGE SCALE GENOMIC DNA]</scope>
    <source>
        <strain evidence="12 13">DSM 22220</strain>
    </source>
</reference>
<organism evidence="12 13">
    <name type="scientific">Paracoccus isoporae</name>
    <dbReference type="NCBI Taxonomy" id="591205"/>
    <lineage>
        <taxon>Bacteria</taxon>
        <taxon>Pseudomonadati</taxon>
        <taxon>Pseudomonadota</taxon>
        <taxon>Alphaproteobacteria</taxon>
        <taxon>Rhodobacterales</taxon>
        <taxon>Paracoccaceae</taxon>
        <taxon>Paracoccus</taxon>
    </lineage>
</organism>
<evidence type="ECO:0000256" key="10">
    <source>
        <dbReference type="SAM" id="Coils"/>
    </source>
</evidence>
<sequence length="636" mass="68806">MSKVIGIDLGTTNSCIAIMDGSQPKVVENSEGARTTPSIVAFTESERLVGQSAKRQAVTNPTNTIFAVKRLIGRRIGDEAVEKDKKLVPYDIVDGGNGDAWVEARGEKYSPAQISAMILGKMKETAESYLGEDVTQAVITVPAYFNDAQRQATKDAGKIAGLEVLRIINEPTAAALAYGLDKKDSKTIAVYDLGGGTFDITILEIDDGLFEVKSTNGDTFLGGEDFDMRIVNYLADEFKKEHGVDLTKDKMALQRLKEAAEKAKIELSSSTQTEINQPFISMDKDTGTPLHMVVKLTRAKLDSLVGDLVRKTMDPVKAALKDAGVSKGEIDEVILVGGQTRMPLVIEEVTKFFDKEPHKGVNPDEVVALGAAIQGGVLQGDVKDVVLLDVTPLSLGIETLGGVFTRLIDRNTTIPTKKSQIFSTAEDNQGAVTIRVFQGEREMAADNKLLGQFNLENIPPAPRGMPQIEVTFDIDANGIVNVSAKDKGTGKEQKITIQASGGLSDEDIERMVKDAEENAEADKGRRELVEVRNQAESLIHSTRKSLEEHGDKVDGSTVEAIELAVNALEEALKTEDAGKIKGGIQNVMDASMKLGEAIYKAQSDEGEAQPDPDAPRDVDDDIVDADFEDLDENKRK</sequence>
<dbReference type="SUPFAM" id="SSF100920">
    <property type="entry name" value="Heat shock protein 70kD (HSP70), peptide-binding domain"/>
    <property type="match status" value="1"/>
</dbReference>
<dbReference type="PANTHER" id="PTHR19375">
    <property type="entry name" value="HEAT SHOCK PROTEIN 70KDA"/>
    <property type="match status" value="1"/>
</dbReference>
<comment type="function">
    <text evidence="8">Acts as a chaperone.</text>
</comment>
<accession>A0A1G6Z4U9</accession>
<dbReference type="Gene3D" id="3.90.640.10">
    <property type="entry name" value="Actin, Chain A, domain 4"/>
    <property type="match status" value="1"/>
</dbReference>
<gene>
    <name evidence="8" type="primary">dnaK</name>
    <name evidence="12" type="ORF">SAMN05421538_103156</name>
</gene>
<dbReference type="OrthoDB" id="9766019at2"/>
<dbReference type="STRING" id="591205.SAMN05421538_103156"/>
<dbReference type="PRINTS" id="PR00301">
    <property type="entry name" value="HEATSHOCK70"/>
</dbReference>
<dbReference type="HAMAP" id="MF_00332">
    <property type="entry name" value="DnaK"/>
    <property type="match status" value="1"/>
</dbReference>
<dbReference type="InterPro" id="IPR018181">
    <property type="entry name" value="Heat_shock_70_CS"/>
</dbReference>
<name>A0A1G6Z4U9_9RHOB</name>
<evidence type="ECO:0000256" key="5">
    <source>
        <dbReference type="ARBA" id="ARBA00022840"/>
    </source>
</evidence>
<keyword evidence="5 8" id="KW-0067">ATP-binding</keyword>
<evidence type="ECO:0000256" key="11">
    <source>
        <dbReference type="SAM" id="MobiDB-lite"/>
    </source>
</evidence>
<evidence type="ECO:0000256" key="8">
    <source>
        <dbReference type="HAMAP-Rule" id="MF_00332"/>
    </source>
</evidence>
<feature type="compositionally biased region" description="Acidic residues" evidence="11">
    <location>
        <begin position="618"/>
        <end position="636"/>
    </location>
</feature>
<evidence type="ECO:0000313" key="12">
    <source>
        <dbReference type="EMBL" id="SDD97512.1"/>
    </source>
</evidence>
<dbReference type="FunFam" id="2.60.34.10:FF:000014">
    <property type="entry name" value="Chaperone protein DnaK HSP70"/>
    <property type="match status" value="1"/>
</dbReference>
<dbReference type="Pfam" id="PF00012">
    <property type="entry name" value="HSP70"/>
    <property type="match status" value="1"/>
</dbReference>
<dbReference type="EMBL" id="FNAH01000003">
    <property type="protein sequence ID" value="SDD97512.1"/>
    <property type="molecule type" value="Genomic_DNA"/>
</dbReference>
<evidence type="ECO:0000256" key="2">
    <source>
        <dbReference type="ARBA" id="ARBA00014415"/>
    </source>
</evidence>
<proteinExistence type="evidence at transcript level"/>
<evidence type="ECO:0000256" key="3">
    <source>
        <dbReference type="ARBA" id="ARBA00022553"/>
    </source>
</evidence>
<keyword evidence="10" id="KW-0175">Coiled coil</keyword>
<dbReference type="InterPro" id="IPR043129">
    <property type="entry name" value="ATPase_NBD"/>
</dbReference>
<dbReference type="GO" id="GO:0051082">
    <property type="term" value="F:unfolded protein binding"/>
    <property type="evidence" value="ECO:0007669"/>
    <property type="project" value="InterPro"/>
</dbReference>
<dbReference type="SUPFAM" id="SSF100934">
    <property type="entry name" value="Heat shock protein 70kD (HSP70), C-terminal subdomain"/>
    <property type="match status" value="1"/>
</dbReference>
<dbReference type="FunFam" id="3.90.640.10:FF:000003">
    <property type="entry name" value="Molecular chaperone DnaK"/>
    <property type="match status" value="1"/>
</dbReference>
<comment type="similarity">
    <text evidence="1 8 9">Belongs to the heat shock protein 70 family.</text>
</comment>
<dbReference type="NCBIfam" id="NF003520">
    <property type="entry name" value="PRK05183.1"/>
    <property type="match status" value="1"/>
</dbReference>
<dbReference type="Gene3D" id="3.30.420.40">
    <property type="match status" value="2"/>
</dbReference>
<keyword evidence="13" id="KW-1185">Reference proteome</keyword>
<evidence type="ECO:0000256" key="4">
    <source>
        <dbReference type="ARBA" id="ARBA00022741"/>
    </source>
</evidence>
<evidence type="ECO:0000256" key="7">
    <source>
        <dbReference type="ARBA" id="ARBA00023186"/>
    </source>
</evidence>
<keyword evidence="3 8" id="KW-0597">Phosphoprotein</keyword>
<dbReference type="FunFam" id="3.30.420.40:FF:000004">
    <property type="entry name" value="Molecular chaperone DnaK"/>
    <property type="match status" value="1"/>
</dbReference>
<dbReference type="InterPro" id="IPR029047">
    <property type="entry name" value="HSP70_peptide-bd_sf"/>
</dbReference>
<dbReference type="Gene3D" id="2.60.34.10">
    <property type="entry name" value="Substrate Binding Domain Of DNAk, Chain A, domain 1"/>
    <property type="match status" value="1"/>
</dbReference>
<feature type="coiled-coil region" evidence="10">
    <location>
        <begin position="246"/>
        <end position="273"/>
    </location>
</feature>
<comment type="induction">
    <text evidence="8">By stress conditions e.g. heat shock.</text>
</comment>
<keyword evidence="4 8" id="KW-0547">Nucleotide-binding</keyword>
<dbReference type="InterPro" id="IPR013126">
    <property type="entry name" value="Hsp_70_fam"/>
</dbReference>
<keyword evidence="6 8" id="KW-0346">Stress response</keyword>
<dbReference type="Gene3D" id="1.20.1270.10">
    <property type="match status" value="1"/>
</dbReference>
<dbReference type="NCBIfam" id="NF001413">
    <property type="entry name" value="PRK00290.1"/>
    <property type="match status" value="1"/>
</dbReference>
<dbReference type="PROSITE" id="PS00297">
    <property type="entry name" value="HSP70_1"/>
    <property type="match status" value="1"/>
</dbReference>
<dbReference type="InterPro" id="IPR029048">
    <property type="entry name" value="HSP70_C_sf"/>
</dbReference>
<dbReference type="NCBIfam" id="TIGR02350">
    <property type="entry name" value="prok_dnaK"/>
    <property type="match status" value="1"/>
</dbReference>
<dbReference type="Proteomes" id="UP000199344">
    <property type="component" value="Unassembled WGS sequence"/>
</dbReference>
<dbReference type="GO" id="GO:0140662">
    <property type="term" value="F:ATP-dependent protein folding chaperone"/>
    <property type="evidence" value="ECO:0007669"/>
    <property type="project" value="InterPro"/>
</dbReference>
<dbReference type="PROSITE" id="PS01036">
    <property type="entry name" value="HSP70_3"/>
    <property type="match status" value="1"/>
</dbReference>
<feature type="region of interest" description="Disordered" evidence="11">
    <location>
        <begin position="599"/>
        <end position="636"/>
    </location>
</feature>
<dbReference type="PROSITE" id="PS00329">
    <property type="entry name" value="HSP70_2"/>
    <property type="match status" value="1"/>
</dbReference>
<feature type="modified residue" description="Phosphothreonine; by autocatalysis" evidence="8">
    <location>
        <position position="197"/>
    </location>
</feature>
<dbReference type="AlphaFoldDB" id="A0A1G6Z4U9"/>
<evidence type="ECO:0000256" key="1">
    <source>
        <dbReference type="ARBA" id="ARBA00007381"/>
    </source>
</evidence>
<dbReference type="GO" id="GO:0005524">
    <property type="term" value="F:ATP binding"/>
    <property type="evidence" value="ECO:0007669"/>
    <property type="project" value="UniProtKB-UniRule"/>
</dbReference>
<evidence type="ECO:0000313" key="13">
    <source>
        <dbReference type="Proteomes" id="UP000199344"/>
    </source>
</evidence>
<dbReference type="InterPro" id="IPR012725">
    <property type="entry name" value="Chaperone_DnaK"/>
</dbReference>
<dbReference type="SUPFAM" id="SSF53067">
    <property type="entry name" value="Actin-like ATPase domain"/>
    <property type="match status" value="2"/>
</dbReference>
<evidence type="ECO:0000256" key="6">
    <source>
        <dbReference type="ARBA" id="ARBA00023016"/>
    </source>
</evidence>
<dbReference type="RefSeq" id="WP_090522223.1">
    <property type="nucleotide sequence ID" value="NZ_FNAH01000003.1"/>
</dbReference>
<protein>
    <recommendedName>
        <fullName evidence="2 8">Chaperone protein DnaK</fullName>
    </recommendedName>
    <alternativeName>
        <fullName evidence="8">HSP70</fullName>
    </alternativeName>
    <alternativeName>
        <fullName evidence="8">Heat shock 70 kDa protein</fullName>
    </alternativeName>
    <alternativeName>
        <fullName evidence="8">Heat shock protein 70</fullName>
    </alternativeName>
</protein>
<keyword evidence="7 8" id="KW-0143">Chaperone</keyword>